<evidence type="ECO:0000259" key="9">
    <source>
        <dbReference type="PROSITE" id="PS51299"/>
    </source>
</evidence>
<feature type="region of interest" description="Disordered" evidence="8">
    <location>
        <begin position="291"/>
        <end position="313"/>
    </location>
</feature>
<dbReference type="GO" id="GO:0033309">
    <property type="term" value="C:SBF transcription complex"/>
    <property type="evidence" value="ECO:0007669"/>
    <property type="project" value="TreeGrafter"/>
</dbReference>
<dbReference type="Pfam" id="PF04383">
    <property type="entry name" value="KilA-N"/>
    <property type="match status" value="1"/>
</dbReference>
<dbReference type="GO" id="GO:0030907">
    <property type="term" value="C:MBF transcription complex"/>
    <property type="evidence" value="ECO:0007669"/>
    <property type="project" value="UniProtKB-ARBA"/>
</dbReference>
<evidence type="ECO:0000313" key="11">
    <source>
        <dbReference type="Proteomes" id="UP001378960"/>
    </source>
</evidence>
<evidence type="ECO:0000256" key="2">
    <source>
        <dbReference type="ARBA" id="ARBA00023043"/>
    </source>
</evidence>
<dbReference type="Gene3D" id="1.25.40.20">
    <property type="entry name" value="Ankyrin repeat-containing domain"/>
    <property type="match status" value="1"/>
</dbReference>
<feature type="compositionally biased region" description="Polar residues" evidence="8">
    <location>
        <begin position="199"/>
        <end position="225"/>
    </location>
</feature>
<dbReference type="SMART" id="SM01252">
    <property type="entry name" value="KilA-N"/>
    <property type="match status" value="1"/>
</dbReference>
<dbReference type="EMBL" id="BTGB01000004">
    <property type="protein sequence ID" value="GMM46726.1"/>
    <property type="molecule type" value="Genomic_DNA"/>
</dbReference>
<evidence type="ECO:0000256" key="1">
    <source>
        <dbReference type="ARBA" id="ARBA00022737"/>
    </source>
</evidence>
<evidence type="ECO:0000256" key="3">
    <source>
        <dbReference type="ARBA" id="ARBA00023125"/>
    </source>
</evidence>
<dbReference type="InterPro" id="IPR051642">
    <property type="entry name" value="SWI6-like"/>
</dbReference>
<feature type="domain" description="HTH APSES-type" evidence="9">
    <location>
        <begin position="6"/>
        <end position="113"/>
    </location>
</feature>
<accession>A0AAV5R5D0</accession>
<evidence type="ECO:0000256" key="7">
    <source>
        <dbReference type="SAM" id="Coils"/>
    </source>
</evidence>
<feature type="region of interest" description="Disordered" evidence="8">
    <location>
        <begin position="108"/>
        <end position="225"/>
    </location>
</feature>
<evidence type="ECO:0000313" key="10">
    <source>
        <dbReference type="EMBL" id="GMM46726.1"/>
    </source>
</evidence>
<evidence type="ECO:0000256" key="5">
    <source>
        <dbReference type="ARBA" id="ARBA00073969"/>
    </source>
</evidence>
<dbReference type="FunFam" id="3.10.260.10:FF:000004">
    <property type="entry name" value="Transcription factor MBP1"/>
    <property type="match status" value="1"/>
</dbReference>
<dbReference type="GO" id="GO:0001228">
    <property type="term" value="F:DNA-binding transcription activator activity, RNA polymerase II-specific"/>
    <property type="evidence" value="ECO:0007669"/>
    <property type="project" value="UniProtKB-ARBA"/>
</dbReference>
<feature type="repeat" description="ANK" evidence="6">
    <location>
        <begin position="577"/>
        <end position="609"/>
    </location>
</feature>
<keyword evidence="7" id="KW-0175">Coiled coil</keyword>
<proteinExistence type="predicted"/>
<protein>
    <recommendedName>
        <fullName evidence="5">Transcription factor MBP1</fullName>
    </recommendedName>
</protein>
<evidence type="ECO:0000256" key="4">
    <source>
        <dbReference type="ARBA" id="ARBA00054211"/>
    </source>
</evidence>
<keyword evidence="11" id="KW-1185">Reference proteome</keyword>
<feature type="coiled-coil region" evidence="7">
    <location>
        <begin position="749"/>
        <end position="783"/>
    </location>
</feature>
<dbReference type="AlphaFoldDB" id="A0AAV5R5D0"/>
<dbReference type="PROSITE" id="PS51299">
    <property type="entry name" value="HTH_APSES"/>
    <property type="match status" value="1"/>
</dbReference>
<dbReference type="Pfam" id="PF00023">
    <property type="entry name" value="Ank"/>
    <property type="match status" value="1"/>
</dbReference>
<dbReference type="Proteomes" id="UP001378960">
    <property type="component" value="Unassembled WGS sequence"/>
</dbReference>
<dbReference type="InterPro" id="IPR002110">
    <property type="entry name" value="Ankyrin_rpt"/>
</dbReference>
<dbReference type="SUPFAM" id="SSF54616">
    <property type="entry name" value="DNA-binding domain of Mlu1-box binding protein MBP1"/>
    <property type="match status" value="1"/>
</dbReference>
<dbReference type="InterPro" id="IPR036770">
    <property type="entry name" value="Ankyrin_rpt-contain_sf"/>
</dbReference>
<feature type="compositionally biased region" description="Low complexity" evidence="8">
    <location>
        <begin position="158"/>
        <end position="168"/>
    </location>
</feature>
<keyword evidence="3" id="KW-0238">DNA-binding</keyword>
<feature type="compositionally biased region" description="Basic and acidic residues" evidence="8">
    <location>
        <begin position="146"/>
        <end position="157"/>
    </location>
</feature>
<dbReference type="InterPro" id="IPR018004">
    <property type="entry name" value="KilA/APSES_HTH"/>
</dbReference>
<feature type="repeat" description="ANK" evidence="6">
    <location>
        <begin position="456"/>
        <end position="488"/>
    </location>
</feature>
<gene>
    <name evidence="10" type="ORF">DAPK24_033010</name>
</gene>
<evidence type="ECO:0000256" key="8">
    <source>
        <dbReference type="SAM" id="MobiDB-lite"/>
    </source>
</evidence>
<comment type="function">
    <text evidence="4">Binds to MCB elements (Mlu I cell cycle box) found in the promoter of most DNA synthesis genes. Transcriptional activation by MBF has an important role in the transition from G1 to S phase. It may have a dual role in that it behaves as an activator of transcription at the G1-S boundary and as a repressor during other stages of the cell cycle.</text>
</comment>
<dbReference type="Pfam" id="PF12796">
    <property type="entry name" value="Ank_2"/>
    <property type="match status" value="1"/>
</dbReference>
<dbReference type="SMART" id="SM00248">
    <property type="entry name" value="ANK"/>
    <property type="match status" value="3"/>
</dbReference>
<feature type="compositionally biased region" description="Polar residues" evidence="8">
    <location>
        <begin position="295"/>
        <end position="304"/>
    </location>
</feature>
<reference evidence="10 11" key="1">
    <citation type="journal article" date="2023" name="Elife">
        <title>Identification of key yeast species and microbe-microbe interactions impacting larval growth of Drosophila in the wild.</title>
        <authorList>
            <person name="Mure A."/>
            <person name="Sugiura Y."/>
            <person name="Maeda R."/>
            <person name="Honda K."/>
            <person name="Sakurai N."/>
            <person name="Takahashi Y."/>
            <person name="Watada M."/>
            <person name="Katoh T."/>
            <person name="Gotoh A."/>
            <person name="Gotoh Y."/>
            <person name="Taniguchi I."/>
            <person name="Nakamura K."/>
            <person name="Hayashi T."/>
            <person name="Katayama T."/>
            <person name="Uemura T."/>
            <person name="Hattori Y."/>
        </authorList>
    </citation>
    <scope>NUCLEOTIDE SEQUENCE [LARGE SCALE GENOMIC DNA]</scope>
    <source>
        <strain evidence="10 11">PK-24</strain>
    </source>
</reference>
<feature type="compositionally biased region" description="Low complexity" evidence="8">
    <location>
        <begin position="131"/>
        <end position="143"/>
    </location>
</feature>
<dbReference type="InterPro" id="IPR036887">
    <property type="entry name" value="HTH_APSES_sf"/>
</dbReference>
<keyword evidence="1" id="KW-0677">Repeat</keyword>
<dbReference type="PANTHER" id="PTHR43828:SF15">
    <property type="entry name" value="TRANSCRIPTION FACTOR MBP1"/>
    <property type="match status" value="1"/>
</dbReference>
<sequence length="938" mass="107554">MIHENLYSATYSGVAVYEFIHPKSSVMRRKKDGWVNATHILKVANFPKAKRTRILEKDVQTGIHEKVQGGYGKYQGTWVPLKRAIEIAQQFGVLNELNPIFDYISNNSITPPPAPKHHHSTTANGTRKQRINNNTNNNNNKVKTITKKDETNIRNNDENNPNDTTKPKSSTKAKQKSKSNNQTSDTPTKSTRKYKRQKISNIKTDSSLNDLSIPNQINDQQNNLPINNSKNSLQLPSFNNMNLSLNSVPVHGMGISNMNSMNSMNNNNMNNMMMMNSNNNFDQRRTLKAPKGLMSPSSLTYSPYNNINNNNNLEADLDDELEDDENEQNNLNDNNNRQLESLYRRLHEPSTVEFMSEHDIDKALAESETYGNESKRSLQNDSFFKNSKQFNMSPSSSIKENQKISIQKQQPQLDKSFVKLLYNYFIELDSNSNCEMPYFITNESKDFNINQPIDNQGNTALHWACSMGDYKMCEILINRNANTQLLNNQGEEPLVRSVIYANCYTRRTFSKLLDLFNNNLLNLDYNSRTLLHHIAIATSDNNNLPSSRYYTEILLRKIAENVDNINFKKFIDKQDINGNTALHIFSYNNAKKCIKILLGFNARIDIGNKSNNLVSDYLSENFKNDMNLHNNNNNINNLNQNTLHNDENNEIGESFSLRPFKPMLQPITDNNSIRQDNFKITNSILDPFQISTSNNLLNFGQSTFLPNLLMSFNQNKSNYLSTTSMKMNQLSIEMVNKLNDLSNSFDSEIKQKSDDIKELTSIVETMNNDIEKINNESNELLESVSVNRNDDNILKDKLILLDNEFNEKETILKKLIDRSQAMDLAKIVQKCENQSLSKIDNNDNINDNIKNKPISNDLIFKLIELTKSQIIRKKSVEKIVDINSISDTNKNIITSYRKLVSKLSNMPINEVDYSLNSIEECLKRDLGRDIVLNMEEAK</sequence>
<dbReference type="PROSITE" id="PS50088">
    <property type="entry name" value="ANK_REPEAT"/>
    <property type="match status" value="2"/>
</dbReference>
<dbReference type="InterPro" id="IPR003163">
    <property type="entry name" value="Tscrpt_reg_HTH_APSES-type"/>
</dbReference>
<name>A0AAV5R5D0_PICKL</name>
<dbReference type="GO" id="GO:0003677">
    <property type="term" value="F:DNA binding"/>
    <property type="evidence" value="ECO:0007669"/>
    <property type="project" value="UniProtKB-KW"/>
</dbReference>
<dbReference type="SUPFAM" id="SSF48403">
    <property type="entry name" value="Ankyrin repeat"/>
    <property type="match status" value="1"/>
</dbReference>
<dbReference type="PANTHER" id="PTHR43828">
    <property type="entry name" value="ASPARAGINASE"/>
    <property type="match status" value="1"/>
</dbReference>
<organism evidence="10 11">
    <name type="scientific">Pichia kluyveri</name>
    <name type="common">Yeast</name>
    <dbReference type="NCBI Taxonomy" id="36015"/>
    <lineage>
        <taxon>Eukaryota</taxon>
        <taxon>Fungi</taxon>
        <taxon>Dikarya</taxon>
        <taxon>Ascomycota</taxon>
        <taxon>Saccharomycotina</taxon>
        <taxon>Pichiomycetes</taxon>
        <taxon>Pichiales</taxon>
        <taxon>Pichiaceae</taxon>
        <taxon>Pichia</taxon>
    </lineage>
</organism>
<dbReference type="PROSITE" id="PS50297">
    <property type="entry name" value="ANK_REP_REGION"/>
    <property type="match status" value="1"/>
</dbReference>
<evidence type="ECO:0000256" key="6">
    <source>
        <dbReference type="PROSITE-ProRule" id="PRU00023"/>
    </source>
</evidence>
<dbReference type="Gene3D" id="3.10.260.10">
    <property type="entry name" value="Transcription regulator HTH, APSES-type DNA-binding domain"/>
    <property type="match status" value="1"/>
</dbReference>
<keyword evidence="2 6" id="KW-0040">ANK repeat</keyword>
<comment type="caution">
    <text evidence="10">The sequence shown here is derived from an EMBL/GenBank/DDBJ whole genome shotgun (WGS) entry which is preliminary data.</text>
</comment>